<proteinExistence type="predicted"/>
<evidence type="ECO:0000313" key="3">
    <source>
        <dbReference type="Proteomes" id="UP001172155"/>
    </source>
</evidence>
<comment type="caution">
    <text evidence="2">The sequence shown here is derived from an EMBL/GenBank/DDBJ whole genome shotgun (WGS) entry which is preliminary data.</text>
</comment>
<reference evidence="2" key="1">
    <citation type="submission" date="2023-06" db="EMBL/GenBank/DDBJ databases">
        <title>Genome-scale phylogeny and comparative genomics of the fungal order Sordariales.</title>
        <authorList>
            <consortium name="Lawrence Berkeley National Laboratory"/>
            <person name="Hensen N."/>
            <person name="Bonometti L."/>
            <person name="Westerberg I."/>
            <person name="Brannstrom I.O."/>
            <person name="Guillou S."/>
            <person name="Cros-Aarteil S."/>
            <person name="Calhoun S."/>
            <person name="Haridas S."/>
            <person name="Kuo A."/>
            <person name="Mondo S."/>
            <person name="Pangilinan J."/>
            <person name="Riley R."/>
            <person name="LaButti K."/>
            <person name="Andreopoulos B."/>
            <person name="Lipzen A."/>
            <person name="Chen C."/>
            <person name="Yanf M."/>
            <person name="Daum C."/>
            <person name="Ng V."/>
            <person name="Clum A."/>
            <person name="Steindorff A."/>
            <person name="Ohm R."/>
            <person name="Martin F."/>
            <person name="Silar P."/>
            <person name="Natvig D."/>
            <person name="Lalanne C."/>
            <person name="Gautier V."/>
            <person name="Ament-velasquez S.L."/>
            <person name="Kruys A."/>
            <person name="Hutchinson M.I."/>
            <person name="Powell A.J."/>
            <person name="Barry K."/>
            <person name="Miller A.N."/>
            <person name="Grigoriev I.V."/>
            <person name="Debuchy R."/>
            <person name="Gladieux P."/>
            <person name="Thoren M.H."/>
            <person name="Johannesson H."/>
        </authorList>
    </citation>
    <scope>NUCLEOTIDE SEQUENCE</scope>
    <source>
        <strain evidence="2">SMH3187-1</strain>
    </source>
</reference>
<organism evidence="2 3">
    <name type="scientific">Schizothecium vesticola</name>
    <dbReference type="NCBI Taxonomy" id="314040"/>
    <lineage>
        <taxon>Eukaryota</taxon>
        <taxon>Fungi</taxon>
        <taxon>Dikarya</taxon>
        <taxon>Ascomycota</taxon>
        <taxon>Pezizomycotina</taxon>
        <taxon>Sordariomycetes</taxon>
        <taxon>Sordariomycetidae</taxon>
        <taxon>Sordariales</taxon>
        <taxon>Schizotheciaceae</taxon>
        <taxon>Schizothecium</taxon>
    </lineage>
</organism>
<protein>
    <submittedName>
        <fullName evidence="2">Uncharacterized protein</fullName>
    </submittedName>
</protein>
<gene>
    <name evidence="2" type="ORF">B0T18DRAFT_401658</name>
</gene>
<evidence type="ECO:0000313" key="2">
    <source>
        <dbReference type="EMBL" id="KAK0751061.1"/>
    </source>
</evidence>
<name>A0AA40F4Y9_9PEZI</name>
<keyword evidence="1" id="KW-1133">Transmembrane helix</keyword>
<evidence type="ECO:0000256" key="1">
    <source>
        <dbReference type="SAM" id="Phobius"/>
    </source>
</evidence>
<keyword evidence="3" id="KW-1185">Reference proteome</keyword>
<dbReference type="Proteomes" id="UP001172155">
    <property type="component" value="Unassembled WGS sequence"/>
</dbReference>
<feature type="transmembrane region" description="Helical" evidence="1">
    <location>
        <begin position="23"/>
        <end position="42"/>
    </location>
</feature>
<accession>A0AA40F4Y9</accession>
<feature type="transmembrane region" description="Helical" evidence="1">
    <location>
        <begin position="74"/>
        <end position="96"/>
    </location>
</feature>
<dbReference type="EMBL" id="JAUKUD010000002">
    <property type="protein sequence ID" value="KAK0751061.1"/>
    <property type="molecule type" value="Genomic_DNA"/>
</dbReference>
<sequence length="139" mass="15580">MRAFIRPPAGRDALEMGHWMDKWWWVDTLGCVVVVSLVFPNFPLGGRGTACVPFPPPFLSPSFFFIWTARRRLGIWYCIACMAGCLHWVHGLFFFFPFGIAAPRMDDTVGMDCILGILGSGIGQQNDEALRAGLVWRLG</sequence>
<keyword evidence="1" id="KW-0812">Transmembrane</keyword>
<keyword evidence="1" id="KW-0472">Membrane</keyword>
<dbReference type="AlphaFoldDB" id="A0AA40F4Y9"/>